<comment type="catalytic activity">
    <reaction evidence="1 15">
        <text>ATP + protein L-histidine = ADP + protein N-phospho-L-histidine.</text>
        <dbReference type="EC" id="2.7.13.3"/>
    </reaction>
</comment>
<evidence type="ECO:0000256" key="14">
    <source>
        <dbReference type="ARBA" id="ARBA00023136"/>
    </source>
</evidence>
<dbReference type="Gene3D" id="6.10.340.10">
    <property type="match status" value="1"/>
</dbReference>
<protein>
    <recommendedName>
        <fullName evidence="15">Sensor protein</fullName>
        <ecNumber evidence="15">2.7.13.3</ecNumber>
    </recommendedName>
</protein>
<dbReference type="PANTHER" id="PTHR45436:SF15">
    <property type="entry name" value="SENSOR HISTIDINE KINASE CUSS"/>
    <property type="match status" value="1"/>
</dbReference>
<keyword evidence="6" id="KW-0597">Phosphoprotein</keyword>
<dbReference type="Gene3D" id="3.30.565.10">
    <property type="entry name" value="Histidine kinase-like ATPase, C-terminal domain"/>
    <property type="match status" value="1"/>
</dbReference>
<keyword evidence="11 15" id="KW-0067">ATP-binding</keyword>
<keyword evidence="8 15" id="KW-0812">Transmembrane</keyword>
<dbReference type="SUPFAM" id="SSF158472">
    <property type="entry name" value="HAMP domain-like"/>
    <property type="match status" value="1"/>
</dbReference>
<evidence type="ECO:0000256" key="2">
    <source>
        <dbReference type="ARBA" id="ARBA00004141"/>
    </source>
</evidence>
<evidence type="ECO:0000256" key="6">
    <source>
        <dbReference type="ARBA" id="ARBA00022553"/>
    </source>
</evidence>
<dbReference type="InterPro" id="IPR036097">
    <property type="entry name" value="HisK_dim/P_sf"/>
</dbReference>
<evidence type="ECO:0000259" key="16">
    <source>
        <dbReference type="PROSITE" id="PS50109"/>
    </source>
</evidence>
<dbReference type="InterPro" id="IPR005467">
    <property type="entry name" value="His_kinase_dom"/>
</dbReference>
<dbReference type="SUPFAM" id="SSF55874">
    <property type="entry name" value="ATPase domain of HSP90 chaperone/DNA topoisomerase II/histidine kinase"/>
    <property type="match status" value="1"/>
</dbReference>
<dbReference type="InterPro" id="IPR004358">
    <property type="entry name" value="Sig_transdc_His_kin-like_C"/>
</dbReference>
<evidence type="ECO:0000256" key="4">
    <source>
        <dbReference type="ARBA" id="ARBA00022475"/>
    </source>
</evidence>
<dbReference type="Pfam" id="PF00512">
    <property type="entry name" value="HisKA"/>
    <property type="match status" value="1"/>
</dbReference>
<sequence length="480" mass="53248">MKWRLDPFPESTTLSSRLVVLFSLGSALLLSAVGYWLYHALQMQLDERELAEIHGKTEIIEHVLSNIPSAEALPARLDRLRDIPLGHPHLTIGLNSNGHWLLPLPAVLSDSAALAAQITHLEPGKVRHLQRGESSWWIKRIRYTWSRNAPAAIDAFLVIDVSESRQILREHGWSAVLAVVLGSLASGLLAFFVARQGLAPIAQIATEAEQMTSAKLGAPIDIAHAPGEIRQLVASLNRMLERLGDSFRSLEQFSADIAHELRTPLNNLMLQTQVTLSRPRQADEYEEALLGNLEQLEQLQRMVSDMLFLARADRGMIHLNRVTVDLHAEAQQLAEFFELAASERHQRIGVCGQACVSGDRAMLRRAMTNLLSNAVRYAPDHAKIELTLEETEHGAVLSVSNPGEPIPAERLSQLFSRFTRNDDARSRDTDGVGLGLAIVDSIMRLHQGQVVAVSDQEKVQFQLRFQKGLDTAATHQASRV</sequence>
<comment type="subcellular location">
    <subcellularLocation>
        <location evidence="3 15">Cell inner membrane</location>
    </subcellularLocation>
    <subcellularLocation>
        <location evidence="2">Membrane</location>
        <topology evidence="2">Multi-pass membrane protein</topology>
    </subcellularLocation>
</comment>
<keyword evidence="4 15" id="KW-1003">Cell membrane</keyword>
<dbReference type="EC" id="2.7.13.3" evidence="15"/>
<evidence type="ECO:0000256" key="15">
    <source>
        <dbReference type="RuleBase" id="RU364088"/>
    </source>
</evidence>
<evidence type="ECO:0000256" key="1">
    <source>
        <dbReference type="ARBA" id="ARBA00000085"/>
    </source>
</evidence>
<keyword evidence="13 15" id="KW-0902">Two-component regulatory system</keyword>
<dbReference type="Gene3D" id="1.10.287.130">
    <property type="match status" value="1"/>
</dbReference>
<evidence type="ECO:0000256" key="12">
    <source>
        <dbReference type="ARBA" id="ARBA00022989"/>
    </source>
</evidence>
<dbReference type="InterPro" id="IPR003661">
    <property type="entry name" value="HisK_dim/P_dom"/>
</dbReference>
<evidence type="ECO:0000256" key="8">
    <source>
        <dbReference type="ARBA" id="ARBA00022692"/>
    </source>
</evidence>
<keyword evidence="10 15" id="KW-0418">Kinase</keyword>
<dbReference type="InterPro" id="IPR050428">
    <property type="entry name" value="TCS_sensor_his_kinase"/>
</dbReference>
<accession>A0ABT7DVQ7</accession>
<dbReference type="RefSeq" id="WP_284099539.1">
    <property type="nucleotide sequence ID" value="NZ_JARRAF010000003.1"/>
</dbReference>
<reference evidence="18" key="1">
    <citation type="submission" date="2023-03" db="EMBL/GenBank/DDBJ databases">
        <title>Chitinimonas shenzhenensis gen. nov., sp. nov., a novel member of family Burkholderiaceae isolated from activated sludge collected in Shen Zhen, China.</title>
        <authorList>
            <person name="Wang X."/>
        </authorList>
    </citation>
    <scope>NUCLEOTIDE SEQUENCE</scope>
    <source>
        <strain evidence="18">DQS-5</strain>
    </source>
</reference>
<feature type="transmembrane region" description="Helical" evidence="15">
    <location>
        <begin position="173"/>
        <end position="194"/>
    </location>
</feature>
<dbReference type="CDD" id="cd00082">
    <property type="entry name" value="HisKA"/>
    <property type="match status" value="1"/>
</dbReference>
<dbReference type="Pfam" id="PF00672">
    <property type="entry name" value="HAMP"/>
    <property type="match status" value="1"/>
</dbReference>
<dbReference type="GO" id="GO:0004673">
    <property type="term" value="F:protein histidine kinase activity"/>
    <property type="evidence" value="ECO:0007669"/>
    <property type="project" value="UniProtKB-EC"/>
</dbReference>
<evidence type="ECO:0000313" key="18">
    <source>
        <dbReference type="EMBL" id="MDK2123250.1"/>
    </source>
</evidence>
<gene>
    <name evidence="18" type="ORF">PZA18_04200</name>
</gene>
<evidence type="ECO:0000256" key="13">
    <source>
        <dbReference type="ARBA" id="ARBA00023012"/>
    </source>
</evidence>
<dbReference type="EMBL" id="JARRAF010000003">
    <property type="protein sequence ID" value="MDK2123250.1"/>
    <property type="molecule type" value="Genomic_DNA"/>
</dbReference>
<evidence type="ECO:0000256" key="11">
    <source>
        <dbReference type="ARBA" id="ARBA00022840"/>
    </source>
</evidence>
<dbReference type="SMART" id="SM00304">
    <property type="entry name" value="HAMP"/>
    <property type="match status" value="1"/>
</dbReference>
<dbReference type="PRINTS" id="PR00344">
    <property type="entry name" value="BCTRLSENSOR"/>
</dbReference>
<feature type="domain" description="Histidine kinase" evidence="16">
    <location>
        <begin position="256"/>
        <end position="469"/>
    </location>
</feature>
<keyword evidence="19" id="KW-1185">Reference proteome</keyword>
<evidence type="ECO:0000256" key="3">
    <source>
        <dbReference type="ARBA" id="ARBA00004533"/>
    </source>
</evidence>
<dbReference type="SUPFAM" id="SSF47384">
    <property type="entry name" value="Homodimeric domain of signal transducing histidine kinase"/>
    <property type="match status" value="1"/>
</dbReference>
<organism evidence="18 19">
    <name type="scientific">Parachitinimonas caeni</name>
    <dbReference type="NCBI Taxonomy" id="3031301"/>
    <lineage>
        <taxon>Bacteria</taxon>
        <taxon>Pseudomonadati</taxon>
        <taxon>Pseudomonadota</taxon>
        <taxon>Betaproteobacteria</taxon>
        <taxon>Neisseriales</taxon>
        <taxon>Chitinibacteraceae</taxon>
        <taxon>Parachitinimonas</taxon>
    </lineage>
</organism>
<feature type="transmembrane region" description="Helical" evidence="15">
    <location>
        <begin position="20"/>
        <end position="38"/>
    </location>
</feature>
<dbReference type="PANTHER" id="PTHR45436">
    <property type="entry name" value="SENSOR HISTIDINE KINASE YKOH"/>
    <property type="match status" value="1"/>
</dbReference>
<dbReference type="InterPro" id="IPR003594">
    <property type="entry name" value="HATPase_dom"/>
</dbReference>
<dbReference type="Pfam" id="PF02518">
    <property type="entry name" value="HATPase_c"/>
    <property type="match status" value="1"/>
</dbReference>
<dbReference type="NCBIfam" id="TIGR01386">
    <property type="entry name" value="cztS_silS_copS"/>
    <property type="match status" value="1"/>
</dbReference>
<dbReference type="SMART" id="SM00387">
    <property type="entry name" value="HATPase_c"/>
    <property type="match status" value="1"/>
</dbReference>
<evidence type="ECO:0000256" key="5">
    <source>
        <dbReference type="ARBA" id="ARBA00022519"/>
    </source>
</evidence>
<evidence type="ECO:0000313" key="19">
    <source>
        <dbReference type="Proteomes" id="UP001172778"/>
    </source>
</evidence>
<keyword evidence="9 15" id="KW-0547">Nucleotide-binding</keyword>
<comment type="caution">
    <text evidence="18">The sequence shown here is derived from an EMBL/GenBank/DDBJ whole genome shotgun (WGS) entry which is preliminary data.</text>
</comment>
<dbReference type="InterPro" id="IPR003660">
    <property type="entry name" value="HAMP_dom"/>
</dbReference>
<dbReference type="Proteomes" id="UP001172778">
    <property type="component" value="Unassembled WGS sequence"/>
</dbReference>
<evidence type="ECO:0000256" key="10">
    <source>
        <dbReference type="ARBA" id="ARBA00022777"/>
    </source>
</evidence>
<dbReference type="InterPro" id="IPR036890">
    <property type="entry name" value="HATPase_C_sf"/>
</dbReference>
<proteinExistence type="predicted"/>
<evidence type="ECO:0000256" key="7">
    <source>
        <dbReference type="ARBA" id="ARBA00022679"/>
    </source>
</evidence>
<dbReference type="PROSITE" id="PS50885">
    <property type="entry name" value="HAMP"/>
    <property type="match status" value="1"/>
</dbReference>
<dbReference type="SMART" id="SM00388">
    <property type="entry name" value="HisKA"/>
    <property type="match status" value="1"/>
</dbReference>
<name>A0ABT7DVQ7_9NEIS</name>
<dbReference type="PROSITE" id="PS50109">
    <property type="entry name" value="HIS_KIN"/>
    <property type="match status" value="1"/>
</dbReference>
<dbReference type="CDD" id="cd06225">
    <property type="entry name" value="HAMP"/>
    <property type="match status" value="1"/>
</dbReference>
<evidence type="ECO:0000256" key="9">
    <source>
        <dbReference type="ARBA" id="ARBA00022741"/>
    </source>
</evidence>
<keyword evidence="12 15" id="KW-1133">Transmembrane helix</keyword>
<evidence type="ECO:0000259" key="17">
    <source>
        <dbReference type="PROSITE" id="PS50885"/>
    </source>
</evidence>
<keyword evidence="7 15" id="KW-0808">Transferase</keyword>
<keyword evidence="14 15" id="KW-0472">Membrane</keyword>
<feature type="domain" description="HAMP" evidence="17">
    <location>
        <begin position="195"/>
        <end position="248"/>
    </location>
</feature>
<keyword evidence="5 15" id="KW-0997">Cell inner membrane</keyword>
<dbReference type="InterPro" id="IPR006290">
    <property type="entry name" value="CztS_silS_copS"/>
</dbReference>
<comment type="function">
    <text evidence="15">Member of a two-component regulatory system.</text>
</comment>